<organism evidence="1 2">
    <name type="scientific">Hafnia alvei</name>
    <dbReference type="NCBI Taxonomy" id="569"/>
    <lineage>
        <taxon>Bacteria</taxon>
        <taxon>Pseudomonadati</taxon>
        <taxon>Pseudomonadota</taxon>
        <taxon>Gammaproteobacteria</taxon>
        <taxon>Enterobacterales</taxon>
        <taxon>Hafniaceae</taxon>
        <taxon>Hafnia</taxon>
    </lineage>
</organism>
<dbReference type="EMBL" id="SITJ01000066">
    <property type="protein sequence ID" value="TBL67828.1"/>
    <property type="molecule type" value="Genomic_DNA"/>
</dbReference>
<evidence type="ECO:0000313" key="1">
    <source>
        <dbReference type="EMBL" id="TBL67828.1"/>
    </source>
</evidence>
<dbReference type="Proteomes" id="UP000291600">
    <property type="component" value="Unassembled WGS sequence"/>
</dbReference>
<reference evidence="1 2" key="1">
    <citation type="submission" date="2019-02" db="EMBL/GenBank/DDBJ databases">
        <title>Comparative genomic analysis of the Hafnia genus genomes.</title>
        <authorList>
            <person name="Zhiqiu Y."/>
            <person name="Chao Y."/>
            <person name="Yuhui D."/>
            <person name="Di H."/>
            <person name="Bin L."/>
        </authorList>
    </citation>
    <scope>NUCLEOTIDE SEQUENCE [LARGE SCALE GENOMIC DNA]</scope>
    <source>
        <strain evidence="1 2">PCM_1210</strain>
    </source>
</reference>
<proteinExistence type="predicted"/>
<dbReference type="AlphaFoldDB" id="A0ABD7Q6D5"/>
<comment type="caution">
    <text evidence="1">The sequence shown here is derived from an EMBL/GenBank/DDBJ whole genome shotgun (WGS) entry which is preliminary data.</text>
</comment>
<dbReference type="RefSeq" id="WP_130970832.1">
    <property type="nucleotide sequence ID" value="NZ_SITJ01000066.1"/>
</dbReference>
<gene>
    <name evidence="1" type="ORF">EYY96_09695</name>
</gene>
<sequence>MWRYQNFLLLGFDKLLTHYSQEGSVMNAHQLIGEIVHQLIKENSYIDYEIIQDRVVKETMRVSKPGMDRELADACNLAIKIVSGDYKPKI</sequence>
<name>A0ABD7Q6D5_HAFAL</name>
<accession>A0ABD7Q6D5</accession>
<protein>
    <submittedName>
        <fullName evidence="1">Uncharacterized protein</fullName>
    </submittedName>
</protein>
<evidence type="ECO:0000313" key="2">
    <source>
        <dbReference type="Proteomes" id="UP000291600"/>
    </source>
</evidence>